<dbReference type="PANTHER" id="PTHR22642">
    <property type="entry name" value="IMIDAZOLONEPROPIONASE"/>
    <property type="match status" value="1"/>
</dbReference>
<protein>
    <recommendedName>
        <fullName evidence="2">Amidohydrolase 3 domain-containing protein</fullName>
    </recommendedName>
</protein>
<name>Q0VRP5_ALCBS</name>
<dbReference type="eggNOG" id="COG1574">
    <property type="taxonomic scope" value="Bacteria"/>
</dbReference>
<dbReference type="Gene3D" id="3.20.20.140">
    <property type="entry name" value="Metal-dependent hydrolases"/>
    <property type="match status" value="1"/>
</dbReference>
<proteinExistence type="predicted"/>
<dbReference type="HOGENOM" id="CLU_009942_2_0_6"/>
<organism evidence="3 4">
    <name type="scientific">Alcanivorax borkumensis (strain ATCC 700651 / DSM 11573 / NCIMB 13689 / SK2)</name>
    <dbReference type="NCBI Taxonomy" id="393595"/>
    <lineage>
        <taxon>Bacteria</taxon>
        <taxon>Pseudomonadati</taxon>
        <taxon>Pseudomonadota</taxon>
        <taxon>Gammaproteobacteria</taxon>
        <taxon>Oceanospirillales</taxon>
        <taxon>Alcanivoracaceae</taxon>
        <taxon>Alcanivorax</taxon>
    </lineage>
</organism>
<keyword evidence="1" id="KW-1133">Transmembrane helix</keyword>
<gene>
    <name evidence="3" type="ordered locus">ABO_0705</name>
</gene>
<dbReference type="EMBL" id="AM286690">
    <property type="protein sequence ID" value="CAL16153.1"/>
    <property type="molecule type" value="Genomic_DNA"/>
</dbReference>
<dbReference type="Pfam" id="PF07969">
    <property type="entry name" value="Amidohydro_3"/>
    <property type="match status" value="1"/>
</dbReference>
<feature type="transmembrane region" description="Helical" evidence="1">
    <location>
        <begin position="16"/>
        <end position="37"/>
    </location>
</feature>
<evidence type="ECO:0000313" key="3">
    <source>
        <dbReference type="EMBL" id="CAL16153.1"/>
    </source>
</evidence>
<dbReference type="KEGG" id="abo:ABO_0705"/>
<sequence>MHRPALRERAMKKAGLWVVVVVIALLILTAVGVHRWFNPPAPAAQLFFNGTVLTMDPQQPVADAMLVKHGEIVALGEAEVLRQQVSRDVMVIDLEGGTLMPGFIEAHGYFPGEGLSAVAVDANSPPIGDLHSIDTLLERLSLLAQRRSEGVLLAYGFDHTAIGEQRYPTRSELDSVSETRPIVVMHRSGHFGVVNSAALSSMGIKEDVTDPTGGFYGRDETGRLNGLLAEAAFYPVRSKALALASMDLLKVLSRASHIYLSRGITFAQNGLADPAAIRALEPALQFGLIPLRLSLWPNTEAEQQRQSGKLDIPEGDRIHLGPVKLVSEGSLQGYSGFFGSPYYSLPDDSPEDDLGGGALSQQALNDQVQQFHCQGRQVAVHANGHASIDQSLNAIAGARSACPQVRVRPVLIHVQMATPEQLQRMVALDVIPSFFNVDMSYWGDRHQDIFPGQEPARQVSPLAQAAQAGLRFTLHADSPMVPFEPLQLVWNAVERKTASGALLGPAQAVGVERALQAVTVDAAKQLGVADQVGQLRPGMRADLVWMDRDPREAIGDWREIQVLGTWVGGVRRYPSGQAERPRSAM</sequence>
<reference evidence="3 4" key="1">
    <citation type="journal article" date="2006" name="Nat. Biotechnol.">
        <title>Genome sequence of the ubiquitous hydrocarbon-degrading marine bacterium Alcanivorax borkumensis.</title>
        <authorList>
            <person name="Schneiker S."/>
            <person name="Martins dos Santos V.A.P."/>
            <person name="Bartels D."/>
            <person name="Bekel T."/>
            <person name="Brecht M."/>
            <person name="Buhrmester J."/>
            <person name="Chernikova T.N."/>
            <person name="Denaro R."/>
            <person name="Ferrer M."/>
            <person name="Gertler C."/>
            <person name="Goesmann A."/>
            <person name="Golyshina O.V."/>
            <person name="Kaminski F."/>
            <person name="Khachane A.N."/>
            <person name="Lang S."/>
            <person name="Linke B."/>
            <person name="McHardy A.C."/>
            <person name="Meyer F."/>
            <person name="Nechitaylo T."/>
            <person name="Puehler A."/>
            <person name="Regenhardt D."/>
            <person name="Rupp O."/>
            <person name="Sabirova J.S."/>
            <person name="Selbitschka W."/>
            <person name="Yakimov M.M."/>
            <person name="Timmis K.N."/>
            <person name="Vorhoelter F.-J."/>
            <person name="Weidner S."/>
            <person name="Kaiser O."/>
            <person name="Golyshin P.N."/>
        </authorList>
    </citation>
    <scope>NUCLEOTIDE SEQUENCE [LARGE SCALE GENOMIC DNA]</scope>
    <source>
        <strain evidence="4">ATCC 700651 / DSM 11573 / NCIMB 13689 / SK2</strain>
    </source>
</reference>
<dbReference type="SUPFAM" id="SSF51556">
    <property type="entry name" value="Metallo-dependent hydrolases"/>
    <property type="match status" value="1"/>
</dbReference>
<keyword evidence="1" id="KW-0812">Transmembrane</keyword>
<dbReference type="SUPFAM" id="SSF51338">
    <property type="entry name" value="Composite domain of metallo-dependent hydrolases"/>
    <property type="match status" value="1"/>
</dbReference>
<dbReference type="InterPro" id="IPR013108">
    <property type="entry name" value="Amidohydro_3"/>
</dbReference>
<dbReference type="Gene3D" id="3.10.310.70">
    <property type="match status" value="1"/>
</dbReference>
<dbReference type="InterPro" id="IPR011059">
    <property type="entry name" value="Metal-dep_hydrolase_composite"/>
</dbReference>
<dbReference type="AlphaFoldDB" id="Q0VRP5"/>
<dbReference type="InterPro" id="IPR032466">
    <property type="entry name" value="Metal_Hydrolase"/>
</dbReference>
<dbReference type="CDD" id="cd01300">
    <property type="entry name" value="YtcJ_like"/>
    <property type="match status" value="1"/>
</dbReference>
<dbReference type="Proteomes" id="UP000008871">
    <property type="component" value="Chromosome"/>
</dbReference>
<accession>Q0VRP5</accession>
<feature type="domain" description="Amidohydrolase 3" evidence="2">
    <location>
        <begin position="91"/>
        <end position="571"/>
    </location>
</feature>
<evidence type="ECO:0000259" key="2">
    <source>
        <dbReference type="Pfam" id="PF07969"/>
    </source>
</evidence>
<evidence type="ECO:0000256" key="1">
    <source>
        <dbReference type="SAM" id="Phobius"/>
    </source>
</evidence>
<dbReference type="GO" id="GO:0016810">
    <property type="term" value="F:hydrolase activity, acting on carbon-nitrogen (but not peptide) bonds"/>
    <property type="evidence" value="ECO:0007669"/>
    <property type="project" value="InterPro"/>
</dbReference>
<dbReference type="Gene3D" id="2.30.40.10">
    <property type="entry name" value="Urease, subunit C, domain 1"/>
    <property type="match status" value="1"/>
</dbReference>
<keyword evidence="4" id="KW-1185">Reference proteome</keyword>
<dbReference type="PANTHER" id="PTHR22642:SF2">
    <property type="entry name" value="PROTEIN LONG AFTER FAR-RED 3"/>
    <property type="match status" value="1"/>
</dbReference>
<dbReference type="InterPro" id="IPR033932">
    <property type="entry name" value="YtcJ-like"/>
</dbReference>
<keyword evidence="1" id="KW-0472">Membrane</keyword>
<evidence type="ECO:0000313" key="4">
    <source>
        <dbReference type="Proteomes" id="UP000008871"/>
    </source>
</evidence>